<evidence type="ECO:0000313" key="5">
    <source>
        <dbReference type="Proteomes" id="UP000054018"/>
    </source>
</evidence>
<dbReference type="GO" id="GO:0005739">
    <property type="term" value="C:mitochondrion"/>
    <property type="evidence" value="ECO:0007669"/>
    <property type="project" value="TreeGrafter"/>
</dbReference>
<dbReference type="HOGENOM" id="CLU_051390_0_0_1"/>
<protein>
    <submittedName>
        <fullName evidence="4">Unplaced genomic scaffold scaffold_316, whole genome shotgun sequence</fullName>
    </submittedName>
</protein>
<feature type="domain" description="Ubiquinol-cytochrome c chaperone" evidence="3">
    <location>
        <begin position="237"/>
        <end position="284"/>
    </location>
</feature>
<evidence type="ECO:0000313" key="4">
    <source>
        <dbReference type="EMBL" id="KIK13374.1"/>
    </source>
</evidence>
<keyword evidence="5" id="KW-1185">Reference proteome</keyword>
<name>A0A0C9YHP7_9AGAM</name>
<dbReference type="STRING" id="765257.A0A0C9YHP7"/>
<proteinExistence type="inferred from homology"/>
<dbReference type="PANTHER" id="PTHR12184">
    <property type="entry name" value="UBIQUINOL-CYTOCHROME C REDUCTASE COMPLEX ASSEMBLY FACTOR 1 FAMILY MEMBER"/>
    <property type="match status" value="1"/>
</dbReference>
<feature type="domain" description="Ubiquinol-cytochrome c chaperone" evidence="3">
    <location>
        <begin position="107"/>
        <end position="160"/>
    </location>
</feature>
<dbReference type="GO" id="GO:0034551">
    <property type="term" value="P:mitochondrial respiratory chain complex III assembly"/>
    <property type="evidence" value="ECO:0007669"/>
    <property type="project" value="TreeGrafter"/>
</dbReference>
<dbReference type="OrthoDB" id="10253878at2759"/>
<evidence type="ECO:0000256" key="2">
    <source>
        <dbReference type="SAM" id="MobiDB-lite"/>
    </source>
</evidence>
<gene>
    <name evidence="4" type="ORF">PISMIDRAFT_645937</name>
</gene>
<dbReference type="InterPro" id="IPR021150">
    <property type="entry name" value="Ubiq_cyt_c_chap"/>
</dbReference>
<dbReference type="EMBL" id="KN834000">
    <property type="protein sequence ID" value="KIK13374.1"/>
    <property type="molecule type" value="Genomic_DNA"/>
</dbReference>
<evidence type="ECO:0000256" key="1">
    <source>
        <dbReference type="ARBA" id="ARBA00006407"/>
    </source>
</evidence>
<dbReference type="PANTHER" id="PTHR12184:SF1">
    <property type="entry name" value="UBIQUINOL-CYTOCHROME-C REDUCTASE COMPLEX ASSEMBLY FACTOR 1"/>
    <property type="match status" value="1"/>
</dbReference>
<evidence type="ECO:0000259" key="3">
    <source>
        <dbReference type="Pfam" id="PF03981"/>
    </source>
</evidence>
<dbReference type="InterPro" id="IPR007129">
    <property type="entry name" value="Ubiqinol_cyt_c_chaperone_CPB3"/>
</dbReference>
<dbReference type="Proteomes" id="UP000054018">
    <property type="component" value="Unassembled WGS sequence"/>
</dbReference>
<dbReference type="AlphaFoldDB" id="A0A0C9YHP7"/>
<comment type="similarity">
    <text evidence="1">Belongs to the CBP3 family.</text>
</comment>
<dbReference type="Pfam" id="PF03981">
    <property type="entry name" value="Ubiq_cyt_C_chap"/>
    <property type="match status" value="2"/>
</dbReference>
<feature type="region of interest" description="Disordered" evidence="2">
    <location>
        <begin position="29"/>
        <end position="48"/>
    </location>
</feature>
<reference evidence="5" key="2">
    <citation type="submission" date="2015-01" db="EMBL/GenBank/DDBJ databases">
        <title>Evolutionary Origins and Diversification of the Mycorrhizal Mutualists.</title>
        <authorList>
            <consortium name="DOE Joint Genome Institute"/>
            <consortium name="Mycorrhizal Genomics Consortium"/>
            <person name="Kohler A."/>
            <person name="Kuo A."/>
            <person name="Nagy L.G."/>
            <person name="Floudas D."/>
            <person name="Copeland A."/>
            <person name="Barry K.W."/>
            <person name="Cichocki N."/>
            <person name="Veneault-Fourrey C."/>
            <person name="LaButti K."/>
            <person name="Lindquist E.A."/>
            <person name="Lipzen A."/>
            <person name="Lundell T."/>
            <person name="Morin E."/>
            <person name="Murat C."/>
            <person name="Riley R."/>
            <person name="Ohm R."/>
            <person name="Sun H."/>
            <person name="Tunlid A."/>
            <person name="Henrissat B."/>
            <person name="Grigoriev I.V."/>
            <person name="Hibbett D.S."/>
            <person name="Martin F."/>
        </authorList>
    </citation>
    <scope>NUCLEOTIDE SEQUENCE [LARGE SCALE GENOMIC DNA]</scope>
    <source>
        <strain evidence="5">441</strain>
    </source>
</reference>
<accession>A0A0C9YHP7</accession>
<organism evidence="4 5">
    <name type="scientific">Pisolithus microcarpus 441</name>
    <dbReference type="NCBI Taxonomy" id="765257"/>
    <lineage>
        <taxon>Eukaryota</taxon>
        <taxon>Fungi</taxon>
        <taxon>Dikarya</taxon>
        <taxon>Basidiomycota</taxon>
        <taxon>Agaricomycotina</taxon>
        <taxon>Agaricomycetes</taxon>
        <taxon>Agaricomycetidae</taxon>
        <taxon>Boletales</taxon>
        <taxon>Sclerodermatineae</taxon>
        <taxon>Pisolithaceae</taxon>
        <taxon>Pisolithus</taxon>
    </lineage>
</organism>
<sequence length="396" mass="44556">MASRPLLRASSAVRHVRRYRQPVQTRFYSTPSKDIPKDASGRTPARQQSWLTQKVKSNPVLYTIFLGLARALGYGSPQQLANRRALHLYNHLCAKRADEEPDFWKNECALPPTFQSWFTITNFHVWLLTVRLRSLPSPHGTQHIQGLIDHFFQDVEERLRYVLQPGVLPPRLPSSPPPNSSQNPILLPQIRADNASYISPYLPSQFYTPPSSVPPQGTFSSPAAYAKAQKRGRAPERVIVRQMKIFKEQWAGLGMSMDLGLVRGDTELAAAVWRNLLGARGAAGIGLPDEKGTKADETRPAFRRSVNLVGGVVDRVDKLDIDAAEMTDDQSGVHDFPPQESDRYISYPELMSTLVTYIRRETQRLEKVPDSSIFGPRTVGREGEGIKVLRWGPIRQ</sequence>
<reference evidence="4 5" key="1">
    <citation type="submission" date="2014-04" db="EMBL/GenBank/DDBJ databases">
        <authorList>
            <consortium name="DOE Joint Genome Institute"/>
            <person name="Kuo A."/>
            <person name="Kohler A."/>
            <person name="Costa M.D."/>
            <person name="Nagy L.G."/>
            <person name="Floudas D."/>
            <person name="Copeland A."/>
            <person name="Barry K.W."/>
            <person name="Cichocki N."/>
            <person name="Veneault-Fourrey C."/>
            <person name="LaButti K."/>
            <person name="Lindquist E.A."/>
            <person name="Lipzen A."/>
            <person name="Lundell T."/>
            <person name="Morin E."/>
            <person name="Murat C."/>
            <person name="Sun H."/>
            <person name="Tunlid A."/>
            <person name="Henrissat B."/>
            <person name="Grigoriev I.V."/>
            <person name="Hibbett D.S."/>
            <person name="Martin F."/>
            <person name="Nordberg H.P."/>
            <person name="Cantor M.N."/>
            <person name="Hua S.X."/>
        </authorList>
    </citation>
    <scope>NUCLEOTIDE SEQUENCE [LARGE SCALE GENOMIC DNA]</scope>
    <source>
        <strain evidence="4 5">441</strain>
    </source>
</reference>